<comment type="caution">
    <text evidence="9">The sequence shown here is derived from an EMBL/GenBank/DDBJ whole genome shotgun (WGS) entry which is preliminary data.</text>
</comment>
<feature type="domain" description="G-protein coupled receptors family 1 profile" evidence="8">
    <location>
        <begin position="57"/>
        <end position="297"/>
    </location>
</feature>
<dbReference type="AlphaFoldDB" id="A0AAU9WT18"/>
<evidence type="ECO:0000313" key="9">
    <source>
        <dbReference type="EMBL" id="CAH3124718.1"/>
    </source>
</evidence>
<sequence length="352" mass="39211">MYSSIATSQNGSAELADECDISHVLEGNPHPENSTAFTAIALLTVIAIASCPFTILLNALVIVAVNTKPRLKTSSNILVGCLAVTDVFMGLFAQPMYIACRTLNLHGDTSDEYCTLLRLTRNIIRLLAASSIHHVFIMSFERYYAIKNVLTYTTMRNKTRKLLGSSALAWIAAIAGAVLQAFSIKVFITFTSILLSVILAVIIFCQVGVYSETRRHVKCIAAQQVSLEARKKFSKEKKALKLTSCVIAFLLLTFLPLFFVRILLFTSAITSVNVSNFSFNAITLVTILNSLINPIIYCVRLRQFRVAFVQILLRKNHPQAEQFEMRMVRFVSKNCTVKPEAGHQMENTRNSQ</sequence>
<dbReference type="CDD" id="cd00637">
    <property type="entry name" value="7tm_classA_rhodopsin-like"/>
    <property type="match status" value="1"/>
</dbReference>
<name>A0AAU9WT18_9CNID</name>
<feature type="transmembrane region" description="Helical" evidence="7">
    <location>
        <begin position="162"/>
        <end position="182"/>
    </location>
</feature>
<gene>
    <name evidence="9" type="ORF">PMEA_00011445</name>
</gene>
<protein>
    <recommendedName>
        <fullName evidence="8">G-protein coupled receptors family 1 profile domain-containing protein</fullName>
    </recommendedName>
</protein>
<dbReference type="SUPFAM" id="SSF81321">
    <property type="entry name" value="Family A G protein-coupled receptor-like"/>
    <property type="match status" value="1"/>
</dbReference>
<comment type="subcellular location">
    <subcellularLocation>
        <location evidence="1">Cell membrane</location>
        <topology evidence="1">Multi-pass membrane protein</topology>
    </subcellularLocation>
</comment>
<dbReference type="PROSITE" id="PS00237">
    <property type="entry name" value="G_PROTEIN_RECEP_F1_1"/>
    <property type="match status" value="1"/>
</dbReference>
<evidence type="ECO:0000256" key="4">
    <source>
        <dbReference type="ARBA" id="ARBA00022989"/>
    </source>
</evidence>
<dbReference type="PROSITE" id="PS50262">
    <property type="entry name" value="G_PROTEIN_RECEP_F1_2"/>
    <property type="match status" value="1"/>
</dbReference>
<feature type="transmembrane region" description="Helical" evidence="7">
    <location>
        <begin position="36"/>
        <end position="65"/>
    </location>
</feature>
<comment type="similarity">
    <text evidence="6">Belongs to the G-protein coupled receptor 1 family.</text>
</comment>
<evidence type="ECO:0000256" key="3">
    <source>
        <dbReference type="ARBA" id="ARBA00022692"/>
    </source>
</evidence>
<keyword evidence="3 6" id="KW-0812">Transmembrane</keyword>
<dbReference type="Pfam" id="PF00001">
    <property type="entry name" value="7tm_1"/>
    <property type="match status" value="2"/>
</dbReference>
<dbReference type="PANTHER" id="PTHR22750">
    <property type="entry name" value="G-PROTEIN COUPLED RECEPTOR"/>
    <property type="match status" value="1"/>
</dbReference>
<dbReference type="SMART" id="SM01381">
    <property type="entry name" value="7TM_GPCR_Srsx"/>
    <property type="match status" value="1"/>
</dbReference>
<dbReference type="InterPro" id="IPR000276">
    <property type="entry name" value="GPCR_Rhodpsn"/>
</dbReference>
<feature type="transmembrane region" description="Helical" evidence="7">
    <location>
        <begin position="77"/>
        <end position="98"/>
    </location>
</feature>
<keyword evidence="6" id="KW-0297">G-protein coupled receptor</keyword>
<keyword evidence="6" id="KW-0807">Transducer</keyword>
<dbReference type="Proteomes" id="UP001159428">
    <property type="component" value="Unassembled WGS sequence"/>
</dbReference>
<feature type="transmembrane region" description="Helical" evidence="7">
    <location>
        <begin position="188"/>
        <end position="210"/>
    </location>
</feature>
<feature type="transmembrane region" description="Helical" evidence="7">
    <location>
        <begin position="239"/>
        <end position="265"/>
    </location>
</feature>
<feature type="transmembrane region" description="Helical" evidence="7">
    <location>
        <begin position="123"/>
        <end position="141"/>
    </location>
</feature>
<evidence type="ECO:0000313" key="10">
    <source>
        <dbReference type="Proteomes" id="UP001159428"/>
    </source>
</evidence>
<keyword evidence="6" id="KW-0675">Receptor</keyword>
<dbReference type="InterPro" id="IPR017452">
    <property type="entry name" value="GPCR_Rhodpsn_7TM"/>
</dbReference>
<keyword evidence="10" id="KW-1185">Reference proteome</keyword>
<dbReference type="EMBL" id="CALNXJ010000020">
    <property type="protein sequence ID" value="CAH3124718.1"/>
    <property type="molecule type" value="Genomic_DNA"/>
</dbReference>
<evidence type="ECO:0000256" key="1">
    <source>
        <dbReference type="ARBA" id="ARBA00004651"/>
    </source>
</evidence>
<proteinExistence type="inferred from homology"/>
<dbReference type="PRINTS" id="PR00237">
    <property type="entry name" value="GPCRRHODOPSN"/>
</dbReference>
<evidence type="ECO:0000256" key="6">
    <source>
        <dbReference type="RuleBase" id="RU000688"/>
    </source>
</evidence>
<keyword evidence="2" id="KW-1003">Cell membrane</keyword>
<organism evidence="9 10">
    <name type="scientific">Pocillopora meandrina</name>
    <dbReference type="NCBI Taxonomy" id="46732"/>
    <lineage>
        <taxon>Eukaryota</taxon>
        <taxon>Metazoa</taxon>
        <taxon>Cnidaria</taxon>
        <taxon>Anthozoa</taxon>
        <taxon>Hexacorallia</taxon>
        <taxon>Scleractinia</taxon>
        <taxon>Astrocoeniina</taxon>
        <taxon>Pocilloporidae</taxon>
        <taxon>Pocillopora</taxon>
    </lineage>
</organism>
<reference evidence="9 10" key="1">
    <citation type="submission" date="2022-05" db="EMBL/GenBank/DDBJ databases">
        <authorList>
            <consortium name="Genoscope - CEA"/>
            <person name="William W."/>
        </authorList>
    </citation>
    <scope>NUCLEOTIDE SEQUENCE [LARGE SCALE GENOMIC DNA]</scope>
</reference>
<feature type="transmembrane region" description="Helical" evidence="7">
    <location>
        <begin position="277"/>
        <end position="299"/>
    </location>
</feature>
<dbReference type="GO" id="GO:0004930">
    <property type="term" value="F:G protein-coupled receptor activity"/>
    <property type="evidence" value="ECO:0007669"/>
    <property type="project" value="UniProtKB-KW"/>
</dbReference>
<keyword evidence="5 7" id="KW-0472">Membrane</keyword>
<dbReference type="GO" id="GO:0005886">
    <property type="term" value="C:plasma membrane"/>
    <property type="evidence" value="ECO:0007669"/>
    <property type="project" value="UniProtKB-SubCell"/>
</dbReference>
<evidence type="ECO:0000256" key="2">
    <source>
        <dbReference type="ARBA" id="ARBA00022475"/>
    </source>
</evidence>
<accession>A0AAU9WT18</accession>
<keyword evidence="4 7" id="KW-1133">Transmembrane helix</keyword>
<evidence type="ECO:0000259" key="8">
    <source>
        <dbReference type="PROSITE" id="PS50262"/>
    </source>
</evidence>
<dbReference type="Gene3D" id="1.20.1070.10">
    <property type="entry name" value="Rhodopsin 7-helix transmembrane proteins"/>
    <property type="match status" value="1"/>
</dbReference>
<evidence type="ECO:0000256" key="7">
    <source>
        <dbReference type="SAM" id="Phobius"/>
    </source>
</evidence>
<feature type="non-terminal residue" evidence="9">
    <location>
        <position position="352"/>
    </location>
</feature>
<evidence type="ECO:0000256" key="5">
    <source>
        <dbReference type="ARBA" id="ARBA00023136"/>
    </source>
</evidence>